<dbReference type="Proteomes" id="UP001596413">
    <property type="component" value="Unassembled WGS sequence"/>
</dbReference>
<gene>
    <name evidence="3" type="ORF">ACFQLX_04385</name>
</gene>
<proteinExistence type="predicted"/>
<protein>
    <submittedName>
        <fullName evidence="3">DUF6350 family protein</fullName>
    </submittedName>
</protein>
<dbReference type="RefSeq" id="WP_386412087.1">
    <property type="nucleotide sequence ID" value="NZ_JBHSZO010000004.1"/>
</dbReference>
<dbReference type="Pfam" id="PF19877">
    <property type="entry name" value="DUF6350"/>
    <property type="match status" value="1"/>
</dbReference>
<organism evidence="3 4">
    <name type="scientific">Streptomyces polyrhachis</name>
    <dbReference type="NCBI Taxonomy" id="1282885"/>
    <lineage>
        <taxon>Bacteria</taxon>
        <taxon>Bacillati</taxon>
        <taxon>Actinomycetota</taxon>
        <taxon>Actinomycetes</taxon>
        <taxon>Kitasatosporales</taxon>
        <taxon>Streptomycetaceae</taxon>
        <taxon>Streptomyces</taxon>
    </lineage>
</organism>
<feature type="transmembrane region" description="Helical" evidence="2">
    <location>
        <begin position="397"/>
        <end position="419"/>
    </location>
</feature>
<keyword evidence="4" id="KW-1185">Reference proteome</keyword>
<feature type="transmembrane region" description="Helical" evidence="2">
    <location>
        <begin position="322"/>
        <end position="344"/>
    </location>
</feature>
<name>A0ABW2GCA1_9ACTN</name>
<keyword evidence="2" id="KW-0812">Transmembrane</keyword>
<evidence type="ECO:0000313" key="3">
    <source>
        <dbReference type="EMBL" id="MFC7217412.1"/>
    </source>
</evidence>
<feature type="transmembrane region" description="Helical" evidence="2">
    <location>
        <begin position="32"/>
        <end position="56"/>
    </location>
</feature>
<feature type="transmembrane region" description="Helical" evidence="2">
    <location>
        <begin position="134"/>
        <end position="156"/>
    </location>
</feature>
<dbReference type="InterPro" id="IPR045931">
    <property type="entry name" value="DUF6350"/>
</dbReference>
<evidence type="ECO:0000256" key="2">
    <source>
        <dbReference type="SAM" id="Phobius"/>
    </source>
</evidence>
<keyword evidence="2" id="KW-1133">Transmembrane helix</keyword>
<reference evidence="4" key="1">
    <citation type="journal article" date="2019" name="Int. J. Syst. Evol. Microbiol.">
        <title>The Global Catalogue of Microorganisms (GCM) 10K type strain sequencing project: providing services to taxonomists for standard genome sequencing and annotation.</title>
        <authorList>
            <consortium name="The Broad Institute Genomics Platform"/>
            <consortium name="The Broad Institute Genome Sequencing Center for Infectious Disease"/>
            <person name="Wu L."/>
            <person name="Ma J."/>
        </authorList>
    </citation>
    <scope>NUCLEOTIDE SEQUENCE [LARGE SCALE GENOMIC DNA]</scope>
    <source>
        <strain evidence="4">CGMCC 1.13681</strain>
    </source>
</reference>
<evidence type="ECO:0000313" key="4">
    <source>
        <dbReference type="Proteomes" id="UP001596413"/>
    </source>
</evidence>
<keyword evidence="2" id="KW-0472">Membrane</keyword>
<evidence type="ECO:0000256" key="1">
    <source>
        <dbReference type="SAM" id="MobiDB-lite"/>
    </source>
</evidence>
<feature type="transmembrane region" description="Helical" evidence="2">
    <location>
        <begin position="217"/>
        <end position="237"/>
    </location>
</feature>
<comment type="caution">
    <text evidence="3">The sequence shown here is derived from an EMBL/GenBank/DDBJ whole genome shotgun (WGS) entry which is preliminary data.</text>
</comment>
<feature type="transmembrane region" description="Helical" evidence="2">
    <location>
        <begin position="356"/>
        <end position="377"/>
    </location>
</feature>
<feature type="transmembrane region" description="Helical" evidence="2">
    <location>
        <begin position="257"/>
        <end position="276"/>
    </location>
</feature>
<accession>A0ABW2GCA1</accession>
<dbReference type="EMBL" id="JBHSZO010000004">
    <property type="protein sequence ID" value="MFC7217412.1"/>
    <property type="molecule type" value="Genomic_DNA"/>
</dbReference>
<sequence length="473" mass="47992">MSQLTDHEPRLPTDFAEPRTTVLRAPVAPAHAFAAGAVAAGLGLGFLAVLVLLLWITSPYPDSGPAGALQTVADLWLLAHGADLVRTDAAGGRGAPVGLTPLLLTAMPAYLLFRSTRDLLAPGGTVLRGGSAPLATAGWLLGGYLFMAATATAYAALGDGALRVSVLSVLLHLPPLVLLAVGAGVWAAAGTPAALLPRRPVLRPPALWLEGAGRAALAGLAILLGGGLLLTLASLVWHAAVAQDAFLHLAVDVSGRLAVLLLAVSLLPNAAVWGAAYGLGPGFSVGAGSVAGPLGAAGYPQLPVFPLLAALPPQGPGSPLTWAVAALPVAAGLGVGWTVARAAVPVRAMRDLSWTWRLTAGATALAAATAAVLLAALTWLAGGPMGRRTLAEFGPVWWQSGAAALAWTLALGVPAALAVRAWRLRGEDAEDAEEDGADHAGGDPKPGGRSRSLRAKWPLWEPRSEIIRDLEDA</sequence>
<feature type="region of interest" description="Disordered" evidence="1">
    <location>
        <begin position="429"/>
        <end position="454"/>
    </location>
</feature>